<reference evidence="2 3" key="1">
    <citation type="journal article" date="2009" name="Science">
        <title>Green evolution and dynamic adaptations revealed by genomes of the marine picoeukaryotes Micromonas.</title>
        <authorList>
            <person name="Worden A.Z."/>
            <person name="Lee J.H."/>
            <person name="Mock T."/>
            <person name="Rouze P."/>
            <person name="Simmons M.P."/>
            <person name="Aerts A.L."/>
            <person name="Allen A.E."/>
            <person name="Cuvelier M.L."/>
            <person name="Derelle E."/>
            <person name="Everett M.V."/>
            <person name="Foulon E."/>
            <person name="Grimwood J."/>
            <person name="Gundlach H."/>
            <person name="Henrissat B."/>
            <person name="Napoli C."/>
            <person name="McDonald S.M."/>
            <person name="Parker M.S."/>
            <person name="Rombauts S."/>
            <person name="Salamov A."/>
            <person name="Von Dassow P."/>
            <person name="Badger J.H."/>
            <person name="Coutinho P.M."/>
            <person name="Demir E."/>
            <person name="Dubchak I."/>
            <person name="Gentemann C."/>
            <person name="Eikrem W."/>
            <person name="Gready J.E."/>
            <person name="John U."/>
            <person name="Lanier W."/>
            <person name="Lindquist E.A."/>
            <person name="Lucas S."/>
            <person name="Mayer K.F."/>
            <person name="Moreau H."/>
            <person name="Not F."/>
            <person name="Otillar R."/>
            <person name="Panaud O."/>
            <person name="Pangilinan J."/>
            <person name="Paulsen I."/>
            <person name="Piegu B."/>
            <person name="Poliakov A."/>
            <person name="Robbens S."/>
            <person name="Schmutz J."/>
            <person name="Toulza E."/>
            <person name="Wyss T."/>
            <person name="Zelensky A."/>
            <person name="Zhou K."/>
            <person name="Armbrust E.V."/>
            <person name="Bhattacharya D."/>
            <person name="Goodenough U.W."/>
            <person name="Van de Peer Y."/>
            <person name="Grigoriev I.V."/>
        </authorList>
    </citation>
    <scope>NUCLEOTIDE SEQUENCE [LARGE SCALE GENOMIC DNA]</scope>
    <source>
        <strain evidence="2 3">CCMP1545</strain>
    </source>
</reference>
<evidence type="ECO:0000256" key="1">
    <source>
        <dbReference type="SAM" id="MobiDB-lite"/>
    </source>
</evidence>
<accession>C1MU92</accession>
<dbReference type="RefSeq" id="XP_003059456.1">
    <property type="nucleotide sequence ID" value="XM_003059410.1"/>
</dbReference>
<dbReference type="AlphaFoldDB" id="C1MU92"/>
<name>C1MU92_MICPC</name>
<evidence type="ECO:0000313" key="2">
    <source>
        <dbReference type="EMBL" id="EEH56588.1"/>
    </source>
</evidence>
<dbReference type="PANTHER" id="PTHR40429">
    <property type="entry name" value="FLAGELLAR ASSOCIATED PROTEIN"/>
    <property type="match status" value="1"/>
</dbReference>
<feature type="compositionally biased region" description="Basic and acidic residues" evidence="1">
    <location>
        <begin position="108"/>
        <end position="117"/>
    </location>
</feature>
<feature type="compositionally biased region" description="Basic and acidic residues" evidence="1">
    <location>
        <begin position="215"/>
        <end position="238"/>
    </location>
</feature>
<dbReference type="GeneID" id="9684896"/>
<dbReference type="PANTHER" id="PTHR40429:SF1">
    <property type="entry name" value="FLAGELLAR ASSOCIATED PROTEIN"/>
    <property type="match status" value="1"/>
</dbReference>
<evidence type="ECO:0000313" key="3">
    <source>
        <dbReference type="Proteomes" id="UP000001876"/>
    </source>
</evidence>
<proteinExistence type="predicted"/>
<protein>
    <submittedName>
        <fullName evidence="2">Predicted protein</fullName>
    </submittedName>
</protein>
<feature type="region of interest" description="Disordered" evidence="1">
    <location>
        <begin position="307"/>
        <end position="345"/>
    </location>
</feature>
<sequence length="398" mass="44096">MASWGVSPSPKDRTRPQPTTKGKGNKANWGYSYKPTIEENPFSDWADTHRHLASPSRQRPTATTKEKPRWKRSTDTTDQFPRLADSPARAYGRSGAETGGGVFTPRGGGKETWKRYDLPPLGTAQLDETVVKGTLGPRISNPQSSFGKQTLGHKKNEPATVFSRTDRVAASRLFVRSDNPNRHVQDSVEQAEFYEGGRRVNSGGQRVIRPGPGQYERDAPWEKFGNHGTKTDFGKREGRYGPVEHYKIIREPQAGAAYDQVRRLNDRDSGMDGFDKDYSSLGRQLSAEKGTAPELTFKSRTTREQNKGKYIGGGFEREDLNRDSPGPAANYDAAPSSLGTQRTSKYNTAPAYKWAPSRNLKPGEDVNLMNARVAKADRNGVVLFARKPLDTPGPGAYF</sequence>
<dbReference type="Proteomes" id="UP000001876">
    <property type="component" value="Unassembled WGS sequence"/>
</dbReference>
<organism evidence="3">
    <name type="scientific">Micromonas pusilla (strain CCMP1545)</name>
    <name type="common">Picoplanktonic green alga</name>
    <dbReference type="NCBI Taxonomy" id="564608"/>
    <lineage>
        <taxon>Eukaryota</taxon>
        <taxon>Viridiplantae</taxon>
        <taxon>Chlorophyta</taxon>
        <taxon>Mamiellophyceae</taxon>
        <taxon>Mamiellales</taxon>
        <taxon>Mamiellaceae</taxon>
        <taxon>Micromonas</taxon>
    </lineage>
</organism>
<dbReference type="KEGG" id="mpp:MICPUCDRAFT_69486"/>
<feature type="region of interest" description="Disordered" evidence="1">
    <location>
        <begin position="201"/>
        <end position="238"/>
    </location>
</feature>
<dbReference type="EMBL" id="GG663740">
    <property type="protein sequence ID" value="EEH56588.1"/>
    <property type="molecule type" value="Genomic_DNA"/>
</dbReference>
<feature type="compositionally biased region" description="Basic and acidic residues" evidence="1">
    <location>
        <begin position="64"/>
        <end position="75"/>
    </location>
</feature>
<gene>
    <name evidence="2" type="ORF">MICPUCDRAFT_69486</name>
</gene>
<feature type="region of interest" description="Disordered" evidence="1">
    <location>
        <begin position="1"/>
        <end position="120"/>
    </location>
</feature>
<keyword evidence="3" id="KW-1185">Reference proteome</keyword>